<proteinExistence type="predicted"/>
<dbReference type="AlphaFoldDB" id="A0A971M5F0"/>
<dbReference type="Proteomes" id="UP000777265">
    <property type="component" value="Unassembled WGS sequence"/>
</dbReference>
<dbReference type="InterPro" id="IPR052411">
    <property type="entry name" value="c-mor_Regulatory_Protein"/>
</dbReference>
<dbReference type="PANTHER" id="PTHR37812:SF1">
    <property type="entry name" value="MU-LIKE PROPHAGE FLUMU PROTEIN C"/>
    <property type="match status" value="1"/>
</dbReference>
<name>A0A971M5F0_9BACT</name>
<dbReference type="PANTHER" id="PTHR37812">
    <property type="entry name" value="MU-LIKE PROPHAGE FLUMU PROTEIN C"/>
    <property type="match status" value="1"/>
</dbReference>
<dbReference type="InterPro" id="IPR009057">
    <property type="entry name" value="Homeodomain-like_sf"/>
</dbReference>
<gene>
    <name evidence="2" type="ORF">GXY80_12380</name>
</gene>
<dbReference type="EMBL" id="JAAYEE010000226">
    <property type="protein sequence ID" value="NLW36252.1"/>
    <property type="molecule type" value="Genomic_DNA"/>
</dbReference>
<evidence type="ECO:0000259" key="1">
    <source>
        <dbReference type="Pfam" id="PF08765"/>
    </source>
</evidence>
<evidence type="ECO:0000313" key="2">
    <source>
        <dbReference type="EMBL" id="NLW36252.1"/>
    </source>
</evidence>
<accession>A0A971M5F0</accession>
<protein>
    <recommendedName>
        <fullName evidence="1">Mor transcription activator domain-containing protein</fullName>
    </recommendedName>
</protein>
<comment type="caution">
    <text evidence="2">The sequence shown here is derived from an EMBL/GenBank/DDBJ whole genome shotgun (WGS) entry which is preliminary data.</text>
</comment>
<feature type="domain" description="Mor transcription activator" evidence="1">
    <location>
        <begin position="39"/>
        <end position="118"/>
    </location>
</feature>
<dbReference type="SUPFAM" id="SSF46689">
    <property type="entry name" value="Homeodomain-like"/>
    <property type="match status" value="1"/>
</dbReference>
<reference evidence="2" key="2">
    <citation type="submission" date="2020-01" db="EMBL/GenBank/DDBJ databases">
        <authorList>
            <person name="Campanaro S."/>
        </authorList>
    </citation>
    <scope>NUCLEOTIDE SEQUENCE</scope>
    <source>
        <strain evidence="2">AS06rmzACSIP_7</strain>
    </source>
</reference>
<dbReference type="Gene3D" id="1.10.10.60">
    <property type="entry name" value="Homeodomain-like"/>
    <property type="match status" value="1"/>
</dbReference>
<reference evidence="2" key="1">
    <citation type="journal article" date="2020" name="Biotechnol. Biofuels">
        <title>New insights from the biogas microbiome by comprehensive genome-resolved metagenomics of nearly 1600 species originating from multiple anaerobic digesters.</title>
        <authorList>
            <person name="Campanaro S."/>
            <person name="Treu L."/>
            <person name="Rodriguez-R L.M."/>
            <person name="Kovalovszki A."/>
            <person name="Ziels R.M."/>
            <person name="Maus I."/>
            <person name="Zhu X."/>
            <person name="Kougias P.G."/>
            <person name="Basile A."/>
            <person name="Luo G."/>
            <person name="Schluter A."/>
            <person name="Konstantinidis K.T."/>
            <person name="Angelidaki I."/>
        </authorList>
    </citation>
    <scope>NUCLEOTIDE SEQUENCE</scope>
    <source>
        <strain evidence="2">AS06rmzACSIP_7</strain>
    </source>
</reference>
<sequence>MNSRRLTRRKTAKLQGRISKEINPPAHDIKLEDLHPTYQVFASLIGIEAALIIGQELGGANIYLPKLDIDQMIAVRERNNKIIEEFNGSNHAELARKYHITDITVREILKKARAHTQPIRQ</sequence>
<organism evidence="2 3">
    <name type="scientific">Syntrophorhabdus aromaticivorans</name>
    <dbReference type="NCBI Taxonomy" id="328301"/>
    <lineage>
        <taxon>Bacteria</taxon>
        <taxon>Pseudomonadati</taxon>
        <taxon>Thermodesulfobacteriota</taxon>
        <taxon>Syntrophorhabdia</taxon>
        <taxon>Syntrophorhabdales</taxon>
        <taxon>Syntrophorhabdaceae</taxon>
        <taxon>Syntrophorhabdus</taxon>
    </lineage>
</organism>
<dbReference type="Pfam" id="PF08765">
    <property type="entry name" value="Mor"/>
    <property type="match status" value="1"/>
</dbReference>
<evidence type="ECO:0000313" key="3">
    <source>
        <dbReference type="Proteomes" id="UP000777265"/>
    </source>
</evidence>
<dbReference type="InterPro" id="IPR014875">
    <property type="entry name" value="Mor_transcription_activator"/>
</dbReference>